<dbReference type="Pfam" id="PF07730">
    <property type="entry name" value="HisKA_3"/>
    <property type="match status" value="1"/>
</dbReference>
<evidence type="ECO:0000256" key="7">
    <source>
        <dbReference type="ARBA" id="ARBA00022840"/>
    </source>
</evidence>
<evidence type="ECO:0000259" key="10">
    <source>
        <dbReference type="PROSITE" id="PS50109"/>
    </source>
</evidence>
<dbReference type="InterPro" id="IPR003594">
    <property type="entry name" value="HATPase_dom"/>
</dbReference>
<keyword evidence="9" id="KW-0472">Membrane</keyword>
<dbReference type="GO" id="GO:0016020">
    <property type="term" value="C:membrane"/>
    <property type="evidence" value="ECO:0007669"/>
    <property type="project" value="InterPro"/>
</dbReference>
<reference evidence="11 12" key="1">
    <citation type="submission" date="2018-11" db="EMBL/GenBank/DDBJ databases">
        <authorList>
            <person name="Li F."/>
        </authorList>
    </citation>
    <scope>NUCLEOTIDE SEQUENCE [LARGE SCALE GENOMIC DNA]</scope>
    <source>
        <strain evidence="11 12">Gsoil 097</strain>
    </source>
</reference>
<dbReference type="InterPro" id="IPR011712">
    <property type="entry name" value="Sig_transdc_His_kin_sub3_dim/P"/>
</dbReference>
<feature type="transmembrane region" description="Helical" evidence="9">
    <location>
        <begin position="40"/>
        <end position="59"/>
    </location>
</feature>
<evidence type="ECO:0000256" key="3">
    <source>
        <dbReference type="ARBA" id="ARBA00022553"/>
    </source>
</evidence>
<keyword evidence="9" id="KW-1133">Transmembrane helix</keyword>
<dbReference type="InterPro" id="IPR050482">
    <property type="entry name" value="Sensor_HK_TwoCompSys"/>
</dbReference>
<evidence type="ECO:0000313" key="11">
    <source>
        <dbReference type="EMBL" id="RNL60559.1"/>
    </source>
</evidence>
<dbReference type="Proteomes" id="UP000267128">
    <property type="component" value="Unassembled WGS sequence"/>
</dbReference>
<evidence type="ECO:0000256" key="5">
    <source>
        <dbReference type="ARBA" id="ARBA00022741"/>
    </source>
</evidence>
<keyword evidence="6" id="KW-0418">Kinase</keyword>
<dbReference type="SUPFAM" id="SSF55874">
    <property type="entry name" value="ATPase domain of HSP90 chaperone/DNA topoisomerase II/histidine kinase"/>
    <property type="match status" value="1"/>
</dbReference>
<dbReference type="Gene3D" id="1.20.5.1930">
    <property type="match status" value="1"/>
</dbReference>
<evidence type="ECO:0000256" key="8">
    <source>
        <dbReference type="ARBA" id="ARBA00023012"/>
    </source>
</evidence>
<evidence type="ECO:0000256" key="1">
    <source>
        <dbReference type="ARBA" id="ARBA00000085"/>
    </source>
</evidence>
<dbReference type="GO" id="GO:0000155">
    <property type="term" value="F:phosphorelay sensor kinase activity"/>
    <property type="evidence" value="ECO:0007669"/>
    <property type="project" value="InterPro"/>
</dbReference>
<dbReference type="PANTHER" id="PTHR24421:SF10">
    <property type="entry name" value="NITRATE_NITRITE SENSOR PROTEIN NARQ"/>
    <property type="match status" value="1"/>
</dbReference>
<feature type="transmembrane region" description="Helical" evidence="9">
    <location>
        <begin position="196"/>
        <end position="217"/>
    </location>
</feature>
<dbReference type="SMART" id="SM00387">
    <property type="entry name" value="HATPase_c"/>
    <property type="match status" value="1"/>
</dbReference>
<dbReference type="PROSITE" id="PS50109">
    <property type="entry name" value="HIS_KIN"/>
    <property type="match status" value="1"/>
</dbReference>
<dbReference type="RefSeq" id="WP_123229311.1">
    <property type="nucleotide sequence ID" value="NZ_RJSE01000009.1"/>
</dbReference>
<evidence type="ECO:0000256" key="9">
    <source>
        <dbReference type="SAM" id="Phobius"/>
    </source>
</evidence>
<dbReference type="EMBL" id="RJSE01000009">
    <property type="protein sequence ID" value="RNL60559.1"/>
    <property type="molecule type" value="Genomic_DNA"/>
</dbReference>
<feature type="transmembrane region" description="Helical" evidence="9">
    <location>
        <begin position="284"/>
        <end position="309"/>
    </location>
</feature>
<organism evidence="11 12">
    <name type="scientific">Nocardioides marmoriginsengisoli</name>
    <dbReference type="NCBI Taxonomy" id="661483"/>
    <lineage>
        <taxon>Bacteria</taxon>
        <taxon>Bacillati</taxon>
        <taxon>Actinomycetota</taxon>
        <taxon>Actinomycetes</taxon>
        <taxon>Propionibacteriales</taxon>
        <taxon>Nocardioidaceae</taxon>
        <taxon>Nocardioides</taxon>
    </lineage>
</organism>
<feature type="transmembrane region" description="Helical" evidence="9">
    <location>
        <begin position="138"/>
        <end position="159"/>
    </location>
</feature>
<dbReference type="EC" id="2.7.13.3" evidence="2"/>
<keyword evidence="9" id="KW-0812">Transmembrane</keyword>
<sequence>MHSIPARRVVALCVVGLAVLLLAAGLWLDLGESEELVARAWTSAVPGTLLALTGAALLWQLGGHPIAVLMSGFGLWASICGVGAAWVNRSAAQVDPLPFEGLGVVLNQRLSVSVFVIIPALLVLFPDGRLPRARWLRLVAVVALALPIAMAVASLLVPWEVLGENVVTPSSVVVERYGDTWALPLPADWWYFPPEMIPVSLVTSLLLAPLVPLWRWRHGSPQERLQLRWLAWGGAFATVGVCLAAVLLPYLVATVVLIGCIALLCVAVLVAVTRHGLYGLDRVLSWTVVYGVLVAAVVSVDVLLVALLGSRTDDRDVALLSAIVVLLAYAPLRERLLDTAQRLVAGRRGDPYGAVSALSSRLAESLRPEDQLDHLVRVVSRTFATSYVQVEVATPHGGRLAVASGSPTATAVSIDVLHQEERIGTLQLAPSRVALSLRDEQLLSDLVRQAVTAVWATSAEAELRRIRQQLVSSREAERRRLRHDLHDGLGPSLASVKLRIEAARNLAPTAPDRAEELLEQAARGVSEAVEEIRRVAHGLGPAAIDDLGFARAIEHLATGFGDVAVTVDAPGLTPAHEVALHRIVGEALTNARRHGQSVRAQVEIHRGEGQVRARITDDGTGIADDATDGVGLESMRERAAELGGRLHVESSAAGTTVLAVLPCPDDAEDGVT</sequence>
<dbReference type="Pfam" id="PF02518">
    <property type="entry name" value="HATPase_c"/>
    <property type="match status" value="1"/>
</dbReference>
<feature type="transmembrane region" description="Helical" evidence="9">
    <location>
        <begin position="66"/>
        <end position="86"/>
    </location>
</feature>
<accession>A0A3N0CB68</accession>
<comment type="caution">
    <text evidence="11">The sequence shown here is derived from an EMBL/GenBank/DDBJ whole genome shotgun (WGS) entry which is preliminary data.</text>
</comment>
<keyword evidence="12" id="KW-1185">Reference proteome</keyword>
<evidence type="ECO:0000256" key="6">
    <source>
        <dbReference type="ARBA" id="ARBA00022777"/>
    </source>
</evidence>
<dbReference type="CDD" id="cd16917">
    <property type="entry name" value="HATPase_UhpB-NarQ-NarX-like"/>
    <property type="match status" value="1"/>
</dbReference>
<name>A0A3N0CB68_9ACTN</name>
<feature type="transmembrane region" description="Helical" evidence="9">
    <location>
        <begin position="254"/>
        <end position="272"/>
    </location>
</feature>
<feature type="domain" description="Histidine kinase" evidence="10">
    <location>
        <begin position="480"/>
        <end position="665"/>
    </location>
</feature>
<keyword evidence="8" id="KW-0902">Two-component regulatory system</keyword>
<protein>
    <recommendedName>
        <fullName evidence="2">histidine kinase</fullName>
        <ecNumber evidence="2">2.7.13.3</ecNumber>
    </recommendedName>
</protein>
<evidence type="ECO:0000256" key="2">
    <source>
        <dbReference type="ARBA" id="ARBA00012438"/>
    </source>
</evidence>
<feature type="transmembrane region" description="Helical" evidence="9">
    <location>
        <begin position="229"/>
        <end position="248"/>
    </location>
</feature>
<dbReference type="OrthoDB" id="227596at2"/>
<dbReference type="InterPro" id="IPR005467">
    <property type="entry name" value="His_kinase_dom"/>
</dbReference>
<dbReference type="InterPro" id="IPR036890">
    <property type="entry name" value="HATPase_C_sf"/>
</dbReference>
<dbReference type="PANTHER" id="PTHR24421">
    <property type="entry name" value="NITRATE/NITRITE SENSOR PROTEIN NARX-RELATED"/>
    <property type="match status" value="1"/>
</dbReference>
<proteinExistence type="predicted"/>
<evidence type="ECO:0000313" key="12">
    <source>
        <dbReference type="Proteomes" id="UP000267128"/>
    </source>
</evidence>
<gene>
    <name evidence="11" type="ORF">EFK50_19775</name>
</gene>
<feature type="transmembrane region" description="Helical" evidence="9">
    <location>
        <begin position="9"/>
        <end position="28"/>
    </location>
</feature>
<keyword evidence="4" id="KW-0808">Transferase</keyword>
<comment type="catalytic activity">
    <reaction evidence="1">
        <text>ATP + protein L-histidine = ADP + protein N-phospho-L-histidine.</text>
        <dbReference type="EC" id="2.7.13.3"/>
    </reaction>
</comment>
<keyword evidence="5" id="KW-0547">Nucleotide-binding</keyword>
<keyword evidence="7" id="KW-0067">ATP-binding</keyword>
<dbReference type="GO" id="GO:0005524">
    <property type="term" value="F:ATP binding"/>
    <property type="evidence" value="ECO:0007669"/>
    <property type="project" value="UniProtKB-KW"/>
</dbReference>
<evidence type="ECO:0000256" key="4">
    <source>
        <dbReference type="ARBA" id="ARBA00022679"/>
    </source>
</evidence>
<dbReference type="AlphaFoldDB" id="A0A3N0CB68"/>
<feature type="transmembrane region" description="Helical" evidence="9">
    <location>
        <begin position="106"/>
        <end position="126"/>
    </location>
</feature>
<dbReference type="GO" id="GO:0046983">
    <property type="term" value="F:protein dimerization activity"/>
    <property type="evidence" value="ECO:0007669"/>
    <property type="project" value="InterPro"/>
</dbReference>
<dbReference type="Gene3D" id="3.30.565.10">
    <property type="entry name" value="Histidine kinase-like ATPase, C-terminal domain"/>
    <property type="match status" value="1"/>
</dbReference>
<keyword evidence="3" id="KW-0597">Phosphoprotein</keyword>